<dbReference type="Pfam" id="PF02225">
    <property type="entry name" value="PA"/>
    <property type="match status" value="1"/>
</dbReference>
<feature type="region of interest" description="Disordered" evidence="10">
    <location>
        <begin position="1019"/>
        <end position="1049"/>
    </location>
</feature>
<name>A0ABS4IMG5_9BACI</name>
<dbReference type="InterPro" id="IPR051048">
    <property type="entry name" value="Peptidase_S8/S53_subtilisin"/>
</dbReference>
<dbReference type="InterPro" id="IPR022398">
    <property type="entry name" value="Peptidase_S8_His-AS"/>
</dbReference>
<evidence type="ECO:0000256" key="8">
    <source>
        <dbReference type="PROSITE-ProRule" id="PRU01240"/>
    </source>
</evidence>
<evidence type="ECO:0000256" key="9">
    <source>
        <dbReference type="RuleBase" id="RU003355"/>
    </source>
</evidence>
<feature type="region of interest" description="Disordered" evidence="10">
    <location>
        <begin position="30"/>
        <end position="49"/>
    </location>
</feature>
<dbReference type="GO" id="GO:0016787">
    <property type="term" value="F:hydrolase activity"/>
    <property type="evidence" value="ECO:0007669"/>
    <property type="project" value="UniProtKB-KW"/>
</dbReference>
<dbReference type="CDD" id="cd07475">
    <property type="entry name" value="Peptidases_S8_C5a_Peptidase"/>
    <property type="match status" value="1"/>
</dbReference>
<evidence type="ECO:0000256" key="2">
    <source>
        <dbReference type="ARBA" id="ARBA00022525"/>
    </source>
</evidence>
<evidence type="ECO:0000259" key="13">
    <source>
        <dbReference type="Pfam" id="PF02225"/>
    </source>
</evidence>
<organism evidence="15 16">
    <name type="scientific">Virgibacillus natechei</name>
    <dbReference type="NCBI Taxonomy" id="1216297"/>
    <lineage>
        <taxon>Bacteria</taxon>
        <taxon>Bacillati</taxon>
        <taxon>Bacillota</taxon>
        <taxon>Bacilli</taxon>
        <taxon>Bacillales</taxon>
        <taxon>Bacillaceae</taxon>
        <taxon>Virgibacillus</taxon>
    </lineage>
</organism>
<dbReference type="Gene3D" id="2.60.40.1710">
    <property type="entry name" value="Subtilisin-like superfamily"/>
    <property type="match status" value="1"/>
</dbReference>
<comment type="similarity">
    <text evidence="1 8 9">Belongs to the peptidase S8 family.</text>
</comment>
<dbReference type="InterPro" id="IPR023828">
    <property type="entry name" value="Peptidase_S8_Ser-AS"/>
</dbReference>
<feature type="compositionally biased region" description="Basic and acidic residues" evidence="10">
    <location>
        <begin position="34"/>
        <end position="49"/>
    </location>
</feature>
<dbReference type="Gene3D" id="3.50.30.30">
    <property type="match status" value="1"/>
</dbReference>
<keyword evidence="4 11" id="KW-0732">Signal</keyword>
<gene>
    <name evidence="15" type="ORF">J2Z83_003647</name>
</gene>
<keyword evidence="2" id="KW-0964">Secreted</keyword>
<feature type="domain" description="Peptidase S8/S53" evidence="12">
    <location>
        <begin position="177"/>
        <end position="635"/>
    </location>
</feature>
<dbReference type="RefSeq" id="WP_209464537.1">
    <property type="nucleotide sequence ID" value="NZ_CP110224.1"/>
</dbReference>
<comment type="caution">
    <text evidence="15">The sequence shown here is derived from an EMBL/GenBank/DDBJ whole genome shotgun (WGS) entry which is preliminary data.</text>
</comment>
<evidence type="ECO:0000313" key="16">
    <source>
        <dbReference type="Proteomes" id="UP001519345"/>
    </source>
</evidence>
<keyword evidence="6 8" id="KW-0378">Hydrolase</keyword>
<feature type="active site" description="Charge relay system" evidence="8">
    <location>
        <position position="186"/>
    </location>
</feature>
<dbReference type="PROSITE" id="PS51892">
    <property type="entry name" value="SUBTILASE"/>
    <property type="match status" value="1"/>
</dbReference>
<evidence type="ECO:0000313" key="15">
    <source>
        <dbReference type="EMBL" id="MBP1971496.1"/>
    </source>
</evidence>
<feature type="chain" id="PRO_5045717547" evidence="11">
    <location>
        <begin position="25"/>
        <end position="1049"/>
    </location>
</feature>
<dbReference type="InterPro" id="IPR010435">
    <property type="entry name" value="C5a/SBT2-like_Fn3"/>
</dbReference>
<dbReference type="PROSITE" id="PS00136">
    <property type="entry name" value="SUBTILASE_ASP"/>
    <property type="match status" value="1"/>
</dbReference>
<dbReference type="PROSITE" id="PS00138">
    <property type="entry name" value="SUBTILASE_SER"/>
    <property type="match status" value="1"/>
</dbReference>
<keyword evidence="16" id="KW-1185">Reference proteome</keyword>
<evidence type="ECO:0000256" key="3">
    <source>
        <dbReference type="ARBA" id="ARBA00022670"/>
    </source>
</evidence>
<dbReference type="CDD" id="cd02133">
    <property type="entry name" value="PA_C5a_like"/>
    <property type="match status" value="1"/>
</dbReference>
<evidence type="ECO:0000259" key="14">
    <source>
        <dbReference type="Pfam" id="PF06280"/>
    </source>
</evidence>
<dbReference type="Proteomes" id="UP001519345">
    <property type="component" value="Unassembled WGS sequence"/>
</dbReference>
<protein>
    <submittedName>
        <fullName evidence="15">Lactocepin</fullName>
        <ecNumber evidence="15">3.4.21.96</ecNumber>
    </submittedName>
</protein>
<dbReference type="InterPro" id="IPR046450">
    <property type="entry name" value="PA_dom_sf"/>
</dbReference>
<keyword evidence="7 8" id="KW-0720">Serine protease</keyword>
<dbReference type="Gene3D" id="2.60.40.4070">
    <property type="match status" value="1"/>
</dbReference>
<reference evidence="15 16" key="1">
    <citation type="submission" date="2021-03" db="EMBL/GenBank/DDBJ databases">
        <title>Genomic Encyclopedia of Type Strains, Phase IV (KMG-IV): sequencing the most valuable type-strain genomes for metagenomic binning, comparative biology and taxonomic classification.</title>
        <authorList>
            <person name="Goeker M."/>
        </authorList>
    </citation>
    <scope>NUCLEOTIDE SEQUENCE [LARGE SCALE GENOMIC DNA]</scope>
    <source>
        <strain evidence="15 16">DSM 25609</strain>
    </source>
</reference>
<dbReference type="InterPro" id="IPR023827">
    <property type="entry name" value="Peptidase_S8_Asp-AS"/>
</dbReference>
<feature type="active site" description="Charge relay system" evidence="8">
    <location>
        <position position="577"/>
    </location>
</feature>
<dbReference type="SUPFAM" id="SSF52743">
    <property type="entry name" value="Subtilisin-like"/>
    <property type="match status" value="1"/>
</dbReference>
<feature type="domain" description="PA" evidence="13">
    <location>
        <begin position="436"/>
        <end position="507"/>
    </location>
</feature>
<evidence type="ECO:0000256" key="1">
    <source>
        <dbReference type="ARBA" id="ARBA00011073"/>
    </source>
</evidence>
<dbReference type="InterPro" id="IPR036852">
    <property type="entry name" value="Peptidase_S8/S53_dom_sf"/>
</dbReference>
<dbReference type="SUPFAM" id="SSF52025">
    <property type="entry name" value="PA domain"/>
    <property type="match status" value="1"/>
</dbReference>
<evidence type="ECO:0000256" key="11">
    <source>
        <dbReference type="SAM" id="SignalP"/>
    </source>
</evidence>
<evidence type="ECO:0000259" key="12">
    <source>
        <dbReference type="Pfam" id="PF00082"/>
    </source>
</evidence>
<evidence type="ECO:0000256" key="5">
    <source>
        <dbReference type="ARBA" id="ARBA00022737"/>
    </source>
</evidence>
<accession>A0ABS4IMG5</accession>
<feature type="compositionally biased region" description="Gly residues" evidence="10">
    <location>
        <begin position="1032"/>
        <end position="1049"/>
    </location>
</feature>
<evidence type="ECO:0000256" key="10">
    <source>
        <dbReference type="SAM" id="MobiDB-lite"/>
    </source>
</evidence>
<feature type="domain" description="C5a peptidase/Subtilisin-like protease SBT2-like Fn3-like" evidence="14">
    <location>
        <begin position="659"/>
        <end position="782"/>
    </location>
</feature>
<dbReference type="InterPro" id="IPR015500">
    <property type="entry name" value="Peptidase_S8_subtilisin-rel"/>
</dbReference>
<evidence type="ECO:0000256" key="4">
    <source>
        <dbReference type="ARBA" id="ARBA00022729"/>
    </source>
</evidence>
<dbReference type="EC" id="3.4.21.96" evidence="15"/>
<dbReference type="PANTHER" id="PTHR43399:SF4">
    <property type="entry name" value="CELL WALL-ASSOCIATED PROTEASE"/>
    <property type="match status" value="1"/>
</dbReference>
<dbReference type="Pfam" id="PF00082">
    <property type="entry name" value="Peptidase_S8"/>
    <property type="match status" value="1"/>
</dbReference>
<keyword evidence="5" id="KW-0677">Repeat</keyword>
<dbReference type="Gene3D" id="3.40.50.200">
    <property type="entry name" value="Peptidase S8/S53 domain"/>
    <property type="match status" value="1"/>
</dbReference>
<dbReference type="PRINTS" id="PR00723">
    <property type="entry name" value="SUBTILISIN"/>
</dbReference>
<evidence type="ECO:0000256" key="6">
    <source>
        <dbReference type="ARBA" id="ARBA00022801"/>
    </source>
</evidence>
<feature type="signal peptide" evidence="11">
    <location>
        <begin position="1"/>
        <end position="24"/>
    </location>
</feature>
<dbReference type="InterPro" id="IPR003137">
    <property type="entry name" value="PA_domain"/>
</dbReference>
<feature type="active site" description="Charge relay system" evidence="8">
    <location>
        <position position="252"/>
    </location>
</feature>
<keyword evidence="3 8" id="KW-0645">Protease</keyword>
<evidence type="ECO:0000256" key="7">
    <source>
        <dbReference type="ARBA" id="ARBA00022825"/>
    </source>
</evidence>
<dbReference type="InterPro" id="IPR000209">
    <property type="entry name" value="Peptidase_S8/S53_dom"/>
</dbReference>
<dbReference type="InterPro" id="IPR034216">
    <property type="entry name" value="C5a_Peptidase"/>
</dbReference>
<dbReference type="PROSITE" id="PS00137">
    <property type="entry name" value="SUBTILASE_HIS"/>
    <property type="match status" value="1"/>
</dbReference>
<dbReference type="Pfam" id="PF06280">
    <property type="entry name" value="fn3_5"/>
    <property type="match status" value="1"/>
</dbReference>
<dbReference type="EMBL" id="JAGGKX010000027">
    <property type="protein sequence ID" value="MBP1971496.1"/>
    <property type="molecule type" value="Genomic_DNA"/>
</dbReference>
<sequence>MLKRTAIVLATILLIFSNFSYANAMVKTVPGQDSKPELSTDELKETEDPNEEVRVVVEMEEEAPVEKATQRGIMYKRMDKPEKTGLERAAIATQNAVKDEMNGKGIAAEYHEEFSAVVNGFSADVKQEDIEKIEEISQVKIVHRVNKYERPDAEPEMKYSKELVEAQKAWRDYGNTGEGMVVGIIDTGIDPSHQDMVVSDSESAALTEEFVNETVEEEGLPGKFYTEKVPYGYNYMDENDEIREIHSAANYHGMHVGGTVGANGDEDNGGILGIAPEAQLLALKVFGNDPEMQSTYGDIYIKAIDDSIKLGADVLNMSLGSTAGFVNPDSPEQEAVTRAVDNGVLMSISAGNSALFGDGFFYPYASNPDYGVSGSPGLSYDSLQVASYENDFMEVDAVEYEIDGDPNAAAFLSAGNVHPEEVEQKDFEVIEAGIGAPEDYEGQDAEGKYVLVQRGELDFIEKSMNAQNAGAAGVIIYNNTDGIVNMATDPSITIPQLFMLKNDGDRLAEAVKNGQAVTLEFAGNQSTIDNPDAGKMSAFTSWGLTPNLDFKPEITAPGGQILSTLNDDEYGLMSGTSMAAPHVSGGGALVLERVDSEFGYENTDRVNLAKNLMLNTSKKVEFDGELVSPRRQGAGLMQLHAALSTPVMVTNSESGEAKVALKEVTENQVSFELTAENFSDEAVSYEVDTNVQTDTPVDAGVLVVAPNEFGAMDLGDLASVDGEPSSTIEVPANDSATFTVSLDVSSMDASLKDIFTNGYWLEGFVTLTDPTDTNPELNVPYVGFKGGWDSAPIFDTPMWDPTTFYGSTGVGTDLGEGSYGFLGADPVTEEINPEDIAFSPNGDGVQDDAILILSFLRNAKEATFNVLDEDENVVRTLTEETFLRKNYFDGGLAPSYSLLPDRTWDGTIDGEIAPEGQYYLEAEAVIDFADAEAQSLTLPVILDTTEPEAEAEFSRSDREVYIEVSDNEGGSGVASWEIFLNGEPALDAPITEEKEYTLTDVHPSTMVTVKVVDHAGNEMEGYVAGPPRGPGNNNGNGNGNNGNNGRGNN</sequence>
<dbReference type="PANTHER" id="PTHR43399">
    <property type="entry name" value="SUBTILISIN-RELATED"/>
    <property type="match status" value="1"/>
</dbReference>
<proteinExistence type="inferred from homology"/>